<evidence type="ECO:0000256" key="2">
    <source>
        <dbReference type="ARBA" id="ARBA00022884"/>
    </source>
</evidence>
<comment type="caution">
    <text evidence="6">The sequence shown here is derived from an EMBL/GenBank/DDBJ whole genome shotgun (WGS) entry which is preliminary data.</text>
</comment>
<evidence type="ECO:0000256" key="4">
    <source>
        <dbReference type="SAM" id="MobiDB-lite"/>
    </source>
</evidence>
<keyword evidence="1" id="KW-0677">Repeat</keyword>
<feature type="region of interest" description="Disordered" evidence="4">
    <location>
        <begin position="267"/>
        <end position="329"/>
    </location>
</feature>
<dbReference type="InterPro" id="IPR012677">
    <property type="entry name" value="Nucleotide-bd_a/b_plait_sf"/>
</dbReference>
<dbReference type="SUPFAM" id="SSF54928">
    <property type="entry name" value="RNA-binding domain, RBD"/>
    <property type="match status" value="5"/>
</dbReference>
<dbReference type="InterPro" id="IPR050666">
    <property type="entry name" value="ESRP"/>
</dbReference>
<protein>
    <recommendedName>
        <fullName evidence="5">RRM domain-containing protein</fullName>
    </recommendedName>
</protein>
<feature type="compositionally biased region" description="Basic residues" evidence="4">
    <location>
        <begin position="878"/>
        <end position="900"/>
    </location>
</feature>
<feature type="domain" description="RRM" evidence="5">
    <location>
        <begin position="593"/>
        <end position="666"/>
    </location>
</feature>
<name>A0ABQ7SJZ2_PHRPL</name>
<dbReference type="InterPro" id="IPR000504">
    <property type="entry name" value="RRM_dom"/>
</dbReference>
<dbReference type="EMBL" id="JAIPUX010005289">
    <property type="protein sequence ID" value="KAH0617567.1"/>
    <property type="molecule type" value="Genomic_DNA"/>
</dbReference>
<feature type="compositionally biased region" description="Basic residues" evidence="4">
    <location>
        <begin position="912"/>
        <end position="924"/>
    </location>
</feature>
<dbReference type="PROSITE" id="PS50102">
    <property type="entry name" value="RRM"/>
    <property type="match status" value="5"/>
</dbReference>
<evidence type="ECO:0000259" key="5">
    <source>
        <dbReference type="PROSITE" id="PS50102"/>
    </source>
</evidence>
<feature type="domain" description="RRM" evidence="5">
    <location>
        <begin position="3"/>
        <end position="76"/>
    </location>
</feature>
<evidence type="ECO:0000313" key="6">
    <source>
        <dbReference type="EMBL" id="KAH0617567.1"/>
    </source>
</evidence>
<keyword evidence="7" id="KW-1185">Reference proteome</keyword>
<feature type="compositionally biased region" description="Polar residues" evidence="4">
    <location>
        <begin position="506"/>
        <end position="519"/>
    </location>
</feature>
<feature type="compositionally biased region" description="Polar residues" evidence="4">
    <location>
        <begin position="728"/>
        <end position="746"/>
    </location>
</feature>
<dbReference type="Gene3D" id="3.30.70.330">
    <property type="match status" value="5"/>
</dbReference>
<keyword evidence="2 3" id="KW-0694">RNA-binding</keyword>
<feature type="domain" description="RRM" evidence="5">
    <location>
        <begin position="340"/>
        <end position="414"/>
    </location>
</feature>
<organism evidence="6 7">
    <name type="scientific">Phrynosoma platyrhinos</name>
    <name type="common">Desert horned lizard</name>
    <dbReference type="NCBI Taxonomy" id="52577"/>
    <lineage>
        <taxon>Eukaryota</taxon>
        <taxon>Metazoa</taxon>
        <taxon>Chordata</taxon>
        <taxon>Craniata</taxon>
        <taxon>Vertebrata</taxon>
        <taxon>Euteleostomi</taxon>
        <taxon>Lepidosauria</taxon>
        <taxon>Squamata</taxon>
        <taxon>Bifurcata</taxon>
        <taxon>Unidentata</taxon>
        <taxon>Episquamata</taxon>
        <taxon>Toxicofera</taxon>
        <taxon>Iguania</taxon>
        <taxon>Phrynosomatidae</taxon>
        <taxon>Phrynosomatinae</taxon>
        <taxon>Phrynosoma</taxon>
    </lineage>
</organism>
<dbReference type="Proteomes" id="UP000826234">
    <property type="component" value="Unassembled WGS sequence"/>
</dbReference>
<accession>A0ABQ7SJZ2</accession>
<sequence length="942" mass="106310">MAVVVRLQGLPVVAGSSDIRRFFSGLNIPDGGVHILGGEKGDAFIIFETDEDARQAMSYSGGYIKGSRIEFFLSSKIELQSIIKNISKRVDRSGRETGATRWTGFSNSGVGSHSNVGAPVNKQIGISNYDSTDLLEDSFCSNGSQSSNTDLSKSSYQPREESLMSDNLHLYICGMPYSATEDDVITFFAGLQVDGVIMFKTDGVNNGAGLVKFATPSDAMKGLQRDREYMGKRFIEIRRSNKGEWNKNSGRVGGRIDHPCSNEQFAHDFNKDSSFPSREYTRGDPDYSSLKKHTHTRSPPRIMTDPLEDRFNSNGSQSSNTDLSKSSCQRKEESLMSDNLYLYIRGMPYSATEDDVITFFAGLQVDGVIMFKTNGQNNGAGLVKFATLSDAMKGLQRDREYMGERFIEIRRSIEGTWIKYNGRIGKKDRPFSNGQFAHDLNKKSSISSKERTRRDPDYSYSRRHTHSRSPPRIMTHTHSRSPPRRTEAHTSSRSPLRRVMVRTRSRSPPTNTILAQPNRKQPPLREGKQHSLKVKIQISSNLGNGKKCQKEKKRWPTYLWLYPPQVKLISQTLSGLPRRNRWFLLWVELRMAVVVRLQGLPVVAGSSDIRRFFSGWNIPYGGVHIIGGEKGEAFIIFATDEDARQAMSYSGGYIKGSRVEFFLSSKTEMQNIIESSRKRVDHSRRETAESRWTGFSNSGVDNLSNLDAPINRGFGTCDSMDPLEDSFHSNGSQSSNTDLSKSSYNQPRKEPHRSDNLYLYICGMPYSATKDDIVTFFAGLQVDGVIMFKTYGRNNGAGVVKFATPSDAREGLLRDNEYMGGRFIKVRRSTEGTWIKNGGNIWGKDHYISNEQFAHDLNKESSTSSKERTRRDPDYSYSRRHTHSRSPPRIMTHTHSRSPPRRTEAHTSSRSPLRRVMVRTRSRSPPKVLIATVLKNSKIPQY</sequence>
<feature type="domain" description="RRM" evidence="5">
    <location>
        <begin position="168"/>
        <end position="242"/>
    </location>
</feature>
<feature type="region of interest" description="Disordered" evidence="4">
    <location>
        <begin position="428"/>
        <end position="531"/>
    </location>
</feature>
<dbReference type="SMART" id="SM00360">
    <property type="entry name" value="RRM"/>
    <property type="match status" value="5"/>
</dbReference>
<evidence type="ECO:0000313" key="7">
    <source>
        <dbReference type="Proteomes" id="UP000826234"/>
    </source>
</evidence>
<evidence type="ECO:0000256" key="3">
    <source>
        <dbReference type="PROSITE-ProRule" id="PRU00176"/>
    </source>
</evidence>
<feature type="compositionally biased region" description="Basic and acidic residues" evidence="4">
    <location>
        <begin position="448"/>
        <end position="457"/>
    </location>
</feature>
<reference evidence="6 7" key="1">
    <citation type="journal article" date="2022" name="Gigascience">
        <title>A chromosome-level genome assembly and annotation of the desert horned lizard, Phrynosoma platyrhinos, provides insight into chromosomal rearrangements among reptiles.</title>
        <authorList>
            <person name="Koochekian N."/>
            <person name="Ascanio A."/>
            <person name="Farleigh K."/>
            <person name="Card D.C."/>
            <person name="Schield D.R."/>
            <person name="Castoe T.A."/>
            <person name="Jezkova T."/>
        </authorList>
    </citation>
    <scope>NUCLEOTIDE SEQUENCE [LARGE SCALE GENOMIC DNA]</scope>
    <source>
        <strain evidence="6">NK-2021</strain>
    </source>
</reference>
<dbReference type="PANTHER" id="PTHR13976">
    <property type="entry name" value="HETEROGENEOUS NUCLEAR RIBONUCLEOPROTEIN-RELATED"/>
    <property type="match status" value="1"/>
</dbReference>
<evidence type="ECO:0000256" key="1">
    <source>
        <dbReference type="ARBA" id="ARBA00022737"/>
    </source>
</evidence>
<feature type="domain" description="RRM" evidence="5">
    <location>
        <begin position="757"/>
        <end position="831"/>
    </location>
</feature>
<feature type="compositionally biased region" description="Basic and acidic residues" evidence="4">
    <location>
        <begin position="857"/>
        <end position="874"/>
    </location>
</feature>
<feature type="region of interest" description="Disordered" evidence="4">
    <location>
        <begin position="857"/>
        <end position="924"/>
    </location>
</feature>
<dbReference type="InterPro" id="IPR035979">
    <property type="entry name" value="RBD_domain_sf"/>
</dbReference>
<gene>
    <name evidence="6" type="ORF">JD844_015957</name>
</gene>
<feature type="compositionally biased region" description="Polar residues" evidence="4">
    <location>
        <begin position="312"/>
        <end position="327"/>
    </location>
</feature>
<feature type="compositionally biased region" description="Basic residues" evidence="4">
    <location>
        <begin position="495"/>
        <end position="505"/>
    </location>
</feature>
<feature type="region of interest" description="Disordered" evidence="4">
    <location>
        <begin position="725"/>
        <end position="751"/>
    </location>
</feature>
<proteinExistence type="predicted"/>
<feature type="compositionally biased region" description="Basic residues" evidence="4">
    <location>
        <begin position="461"/>
        <end position="483"/>
    </location>
</feature>